<gene>
    <name evidence="1" type="ORF">MNOR_LOCUS28594</name>
</gene>
<sequence length="111" mass="12491">MTHCITDMEEELASPATFYGCLKIIEWLREMHMSVVDDIDPPSNLRGLLNKILAAAEHIFFSAIDTGYLVSPANIESMRSHHHNFALWNFIAVLSANIIVDHCKAKTIPNI</sequence>
<dbReference type="EMBL" id="CAXKWB010031807">
    <property type="protein sequence ID" value="CAL4140257.1"/>
    <property type="molecule type" value="Genomic_DNA"/>
</dbReference>
<name>A0AAV2RWQ1_MEGNR</name>
<reference evidence="1 2" key="1">
    <citation type="submission" date="2024-05" db="EMBL/GenBank/DDBJ databases">
        <authorList>
            <person name="Wallberg A."/>
        </authorList>
    </citation>
    <scope>NUCLEOTIDE SEQUENCE [LARGE SCALE GENOMIC DNA]</scope>
</reference>
<proteinExistence type="predicted"/>
<dbReference type="Proteomes" id="UP001497623">
    <property type="component" value="Unassembled WGS sequence"/>
</dbReference>
<comment type="caution">
    <text evidence="1">The sequence shown here is derived from an EMBL/GenBank/DDBJ whole genome shotgun (WGS) entry which is preliminary data.</text>
</comment>
<organism evidence="1 2">
    <name type="scientific">Meganyctiphanes norvegica</name>
    <name type="common">Northern krill</name>
    <name type="synonym">Thysanopoda norvegica</name>
    <dbReference type="NCBI Taxonomy" id="48144"/>
    <lineage>
        <taxon>Eukaryota</taxon>
        <taxon>Metazoa</taxon>
        <taxon>Ecdysozoa</taxon>
        <taxon>Arthropoda</taxon>
        <taxon>Crustacea</taxon>
        <taxon>Multicrustacea</taxon>
        <taxon>Malacostraca</taxon>
        <taxon>Eumalacostraca</taxon>
        <taxon>Eucarida</taxon>
        <taxon>Euphausiacea</taxon>
        <taxon>Euphausiidae</taxon>
        <taxon>Meganyctiphanes</taxon>
    </lineage>
</organism>
<keyword evidence="2" id="KW-1185">Reference proteome</keyword>
<dbReference type="AlphaFoldDB" id="A0AAV2RWQ1"/>
<accession>A0AAV2RWQ1</accession>
<evidence type="ECO:0000313" key="1">
    <source>
        <dbReference type="EMBL" id="CAL4140257.1"/>
    </source>
</evidence>
<evidence type="ECO:0000313" key="2">
    <source>
        <dbReference type="Proteomes" id="UP001497623"/>
    </source>
</evidence>
<protein>
    <submittedName>
        <fullName evidence="1">Uncharacterized protein</fullName>
    </submittedName>
</protein>